<dbReference type="NCBIfam" id="NF002519">
    <property type="entry name" value="PRK01908.1"/>
    <property type="match status" value="1"/>
</dbReference>
<evidence type="ECO:0000313" key="8">
    <source>
        <dbReference type="EMBL" id="VAW60933.1"/>
    </source>
</evidence>
<reference evidence="8" key="1">
    <citation type="submission" date="2018-06" db="EMBL/GenBank/DDBJ databases">
        <authorList>
            <person name="Zhirakovskaya E."/>
        </authorList>
    </citation>
    <scope>NUCLEOTIDE SEQUENCE</scope>
</reference>
<dbReference type="GO" id="GO:0022900">
    <property type="term" value="P:electron transport chain"/>
    <property type="evidence" value="ECO:0007669"/>
    <property type="project" value="InterPro"/>
</dbReference>
<evidence type="ECO:0000256" key="6">
    <source>
        <dbReference type="SAM" id="MobiDB-lite"/>
    </source>
</evidence>
<sequence>MNSSILVSGLILGLFAILGTSIVGVTHDVTFSKIADNERLATLRRLNQILPHNHYDNDLLNTTITIAADDRLGQRAPSTVYIAKQQTQVSAMIFSVIAPRGYSGEIKMLIGVNMDGRVAGVRIVSHKETPGLGDAMEIERSDWVLSFNTRSLLNPDEKYWKVKRDGGYFDQFTGATITPRAVVQAVHLCLVYFDRHKQELVDQYRQTQQKTVPERTVSERVLPQKQSENSTDKTEATTDEENNSKNMSSRK</sequence>
<dbReference type="EMBL" id="UOFG01000134">
    <property type="protein sequence ID" value="VAW60933.1"/>
    <property type="molecule type" value="Genomic_DNA"/>
</dbReference>
<dbReference type="AlphaFoldDB" id="A0A3B0X958"/>
<dbReference type="GO" id="GO:0009055">
    <property type="term" value="F:electron transfer activity"/>
    <property type="evidence" value="ECO:0007669"/>
    <property type="project" value="InterPro"/>
</dbReference>
<dbReference type="PIRSF" id="PIRSF006091">
    <property type="entry name" value="E_trnsport_RnfG"/>
    <property type="match status" value="1"/>
</dbReference>
<gene>
    <name evidence="8" type="ORF">MNBD_GAMMA11-438</name>
</gene>
<keyword evidence="4" id="KW-0288">FMN</keyword>
<dbReference type="Pfam" id="PF04205">
    <property type="entry name" value="FMN_bind"/>
    <property type="match status" value="1"/>
</dbReference>
<evidence type="ECO:0000259" key="7">
    <source>
        <dbReference type="SMART" id="SM00900"/>
    </source>
</evidence>
<dbReference type="PANTHER" id="PTHR36118">
    <property type="entry name" value="ION-TRANSLOCATING OXIDOREDUCTASE COMPLEX SUBUNIT G"/>
    <property type="match status" value="1"/>
</dbReference>
<dbReference type="PANTHER" id="PTHR36118:SF1">
    <property type="entry name" value="ION-TRANSLOCATING OXIDOREDUCTASE COMPLEX SUBUNIT G"/>
    <property type="match status" value="1"/>
</dbReference>
<protein>
    <submittedName>
        <fullName evidence="8">Electron transport complex protein RnfG</fullName>
    </submittedName>
</protein>
<accession>A0A3B0X958</accession>
<dbReference type="HAMAP" id="MF_00479">
    <property type="entry name" value="RsxG_RnfG"/>
    <property type="match status" value="1"/>
</dbReference>
<evidence type="ECO:0000256" key="2">
    <source>
        <dbReference type="ARBA" id="ARBA00022553"/>
    </source>
</evidence>
<proteinExistence type="inferred from homology"/>
<keyword evidence="2" id="KW-0597">Phosphoprotein</keyword>
<keyword evidence="1" id="KW-0813">Transport</keyword>
<dbReference type="GO" id="GO:0010181">
    <property type="term" value="F:FMN binding"/>
    <property type="evidence" value="ECO:0007669"/>
    <property type="project" value="InterPro"/>
</dbReference>
<keyword evidence="3" id="KW-0285">Flavoprotein</keyword>
<feature type="region of interest" description="Disordered" evidence="6">
    <location>
        <begin position="207"/>
        <end position="251"/>
    </location>
</feature>
<evidence type="ECO:0000256" key="4">
    <source>
        <dbReference type="ARBA" id="ARBA00022643"/>
    </source>
</evidence>
<name>A0A3B0X958_9ZZZZ</name>
<dbReference type="NCBIfam" id="TIGR01947">
    <property type="entry name" value="rnfG"/>
    <property type="match status" value="1"/>
</dbReference>
<feature type="domain" description="FMN-binding" evidence="7">
    <location>
        <begin position="101"/>
        <end position="193"/>
    </location>
</feature>
<organism evidence="8">
    <name type="scientific">hydrothermal vent metagenome</name>
    <dbReference type="NCBI Taxonomy" id="652676"/>
    <lineage>
        <taxon>unclassified sequences</taxon>
        <taxon>metagenomes</taxon>
        <taxon>ecological metagenomes</taxon>
    </lineage>
</organism>
<evidence type="ECO:0000256" key="3">
    <source>
        <dbReference type="ARBA" id="ARBA00022630"/>
    </source>
</evidence>
<dbReference type="InterPro" id="IPR007329">
    <property type="entry name" value="FMN-bd"/>
</dbReference>
<dbReference type="SMART" id="SM00900">
    <property type="entry name" value="FMN_bind"/>
    <property type="match status" value="1"/>
</dbReference>
<evidence type="ECO:0000256" key="5">
    <source>
        <dbReference type="ARBA" id="ARBA00022982"/>
    </source>
</evidence>
<dbReference type="GO" id="GO:0005886">
    <property type="term" value="C:plasma membrane"/>
    <property type="evidence" value="ECO:0007669"/>
    <property type="project" value="InterPro"/>
</dbReference>
<evidence type="ECO:0000256" key="1">
    <source>
        <dbReference type="ARBA" id="ARBA00022448"/>
    </source>
</evidence>
<keyword evidence="5" id="KW-0249">Electron transport</keyword>
<dbReference type="InterPro" id="IPR010209">
    <property type="entry name" value="Ion_transpt_RnfG/RsxG"/>
</dbReference>